<comment type="caution">
    <text evidence="2">The sequence shown here is derived from an EMBL/GenBank/DDBJ whole genome shotgun (WGS) entry which is preliminary data.</text>
</comment>
<reference evidence="3" key="1">
    <citation type="submission" date="2018-09" db="EMBL/GenBank/DDBJ databases">
        <title>Acidovorax cavernicola nov. sp. isolated from Gruta de las Maravillas (Aracena, Spain).</title>
        <authorList>
            <person name="Jurado V."/>
            <person name="Gutierrez-Patricio S."/>
            <person name="Gonzalez-Pimentel J.L."/>
            <person name="Miller A.Z."/>
            <person name="Laiz L."/>
            <person name="Saiz-Jimenez C."/>
        </authorList>
    </citation>
    <scope>NUCLEOTIDE SEQUENCE [LARGE SCALE GENOMIC DNA]</scope>
    <source>
        <strain evidence="3">1011MAR3C25</strain>
    </source>
</reference>
<dbReference type="SMART" id="SM00760">
    <property type="entry name" value="Bac_DnaA_C"/>
    <property type="match status" value="1"/>
</dbReference>
<dbReference type="EMBL" id="QZCG01000003">
    <property type="protein sequence ID" value="RJE87113.1"/>
    <property type="molecule type" value="Genomic_DNA"/>
</dbReference>
<dbReference type="GO" id="GO:0003688">
    <property type="term" value="F:DNA replication origin binding"/>
    <property type="evidence" value="ECO:0007669"/>
    <property type="project" value="InterPro"/>
</dbReference>
<accession>A0A418T1T2</accession>
<dbReference type="CDD" id="cd06571">
    <property type="entry name" value="Bac_DnaA_C"/>
    <property type="match status" value="1"/>
</dbReference>
<dbReference type="AlphaFoldDB" id="A0A418T1T2"/>
<dbReference type="PROSITE" id="PS01008">
    <property type="entry name" value="DNAA"/>
    <property type="match status" value="1"/>
</dbReference>
<keyword evidence="3" id="KW-1185">Reference proteome</keyword>
<dbReference type="Gene3D" id="1.10.1750.10">
    <property type="match status" value="1"/>
</dbReference>
<proteinExistence type="predicted"/>
<dbReference type="InterPro" id="IPR013159">
    <property type="entry name" value="DnaA_C"/>
</dbReference>
<feature type="domain" description="Chromosomal replication initiator DnaA C-terminal" evidence="1">
    <location>
        <begin position="3"/>
        <end position="71"/>
    </location>
</feature>
<name>A0A418T1T2_9RHOB</name>
<sequence>MISAKTIFNEVAAFRSIDTEELLGTDRSSSIAWARQEAYWAIRLYTSLSFHAIGRILGRDHTTIRSGVHAVQSRRDGDLDYRNELAELLTKINLRNQPEPVSTASEYPSDIAERVIRDPSSITRGDIVRMAFGLMAISAANRNMNLNDRDARKATRIHLAGGKCNDQPGI</sequence>
<evidence type="ECO:0000313" key="2">
    <source>
        <dbReference type="EMBL" id="RJE87113.1"/>
    </source>
</evidence>
<dbReference type="SUPFAM" id="SSF48295">
    <property type="entry name" value="TrpR-like"/>
    <property type="match status" value="1"/>
</dbReference>
<dbReference type="OrthoDB" id="7776290at2"/>
<gene>
    <name evidence="2" type="ORF">D3P04_05010</name>
</gene>
<dbReference type="InterPro" id="IPR018312">
    <property type="entry name" value="Chromosome_initiator_DnaA_CS"/>
</dbReference>
<dbReference type="Proteomes" id="UP000284202">
    <property type="component" value="Unassembled WGS sequence"/>
</dbReference>
<evidence type="ECO:0000259" key="1">
    <source>
        <dbReference type="SMART" id="SM00760"/>
    </source>
</evidence>
<dbReference type="InterPro" id="IPR010921">
    <property type="entry name" value="Trp_repressor/repl_initiator"/>
</dbReference>
<evidence type="ECO:0000313" key="3">
    <source>
        <dbReference type="Proteomes" id="UP000284202"/>
    </source>
</evidence>
<organism evidence="2 3">
    <name type="scientific">Paracoccus onubensis</name>
    <dbReference type="NCBI Taxonomy" id="1675788"/>
    <lineage>
        <taxon>Bacteria</taxon>
        <taxon>Pseudomonadati</taxon>
        <taxon>Pseudomonadota</taxon>
        <taxon>Alphaproteobacteria</taxon>
        <taxon>Rhodobacterales</taxon>
        <taxon>Paracoccaceae</taxon>
        <taxon>Paracoccus</taxon>
    </lineage>
</organism>
<dbReference type="GO" id="GO:0006275">
    <property type="term" value="P:regulation of DNA replication"/>
    <property type="evidence" value="ECO:0007669"/>
    <property type="project" value="InterPro"/>
</dbReference>
<protein>
    <recommendedName>
        <fullName evidence="1">Chromosomal replication initiator DnaA C-terminal domain-containing protein</fullName>
    </recommendedName>
</protein>
<dbReference type="GO" id="GO:0006270">
    <property type="term" value="P:DNA replication initiation"/>
    <property type="evidence" value="ECO:0007669"/>
    <property type="project" value="InterPro"/>
</dbReference>
<dbReference type="Pfam" id="PF08299">
    <property type="entry name" value="Bac_DnaA_C"/>
    <property type="match status" value="1"/>
</dbReference>
<dbReference type="RefSeq" id="WP_119746579.1">
    <property type="nucleotide sequence ID" value="NZ_QZCG01000003.1"/>
</dbReference>
<dbReference type="GO" id="GO:0005524">
    <property type="term" value="F:ATP binding"/>
    <property type="evidence" value="ECO:0007669"/>
    <property type="project" value="InterPro"/>
</dbReference>